<dbReference type="PANTHER" id="PTHR43179">
    <property type="entry name" value="RHAMNOSYLTRANSFERASE WBBL"/>
    <property type="match status" value="1"/>
</dbReference>
<dbReference type="CDD" id="cd04186">
    <property type="entry name" value="GT_2_like_c"/>
    <property type="match status" value="1"/>
</dbReference>
<keyword evidence="2" id="KW-0328">Glycosyltransferase</keyword>
<dbReference type="InterPro" id="IPR029044">
    <property type="entry name" value="Nucleotide-diphossugar_trans"/>
</dbReference>
<evidence type="ECO:0008006" key="7">
    <source>
        <dbReference type="Google" id="ProtNLM"/>
    </source>
</evidence>
<name>A0A840HV16_9SPHN</name>
<keyword evidence="6" id="KW-1185">Reference proteome</keyword>
<dbReference type="AlphaFoldDB" id="A0A840HV16"/>
<dbReference type="PANTHER" id="PTHR43179:SF12">
    <property type="entry name" value="GALACTOFURANOSYLTRANSFERASE GLFT2"/>
    <property type="match status" value="1"/>
</dbReference>
<dbReference type="Pfam" id="PF13641">
    <property type="entry name" value="Glyco_tranf_2_3"/>
    <property type="match status" value="1"/>
</dbReference>
<accession>A0A840HV16</accession>
<protein>
    <recommendedName>
        <fullName evidence="7">Glycosyltransferase family 2 protein</fullName>
    </recommendedName>
</protein>
<dbReference type="SUPFAM" id="SSF53448">
    <property type="entry name" value="Nucleotide-diphospho-sugar transferases"/>
    <property type="match status" value="1"/>
</dbReference>
<evidence type="ECO:0000256" key="3">
    <source>
        <dbReference type="ARBA" id="ARBA00022679"/>
    </source>
</evidence>
<keyword evidence="4" id="KW-0812">Transmembrane</keyword>
<dbReference type="RefSeq" id="WP_184475174.1">
    <property type="nucleotide sequence ID" value="NZ_JACHOV010000005.1"/>
</dbReference>
<keyword evidence="4" id="KW-1133">Transmembrane helix</keyword>
<dbReference type="EMBL" id="JACHOV010000005">
    <property type="protein sequence ID" value="MBB4641378.1"/>
    <property type="molecule type" value="Genomic_DNA"/>
</dbReference>
<feature type="transmembrane region" description="Helical" evidence="4">
    <location>
        <begin position="255"/>
        <end position="275"/>
    </location>
</feature>
<comment type="caution">
    <text evidence="5">The sequence shown here is derived from an EMBL/GenBank/DDBJ whole genome shotgun (WGS) entry which is preliminary data.</text>
</comment>
<organism evidence="5 6">
    <name type="scientific">Rhizorhapis suberifaciens</name>
    <name type="common">corky root of lettuce</name>
    <dbReference type="NCBI Taxonomy" id="13656"/>
    <lineage>
        <taxon>Bacteria</taxon>
        <taxon>Pseudomonadati</taxon>
        <taxon>Pseudomonadota</taxon>
        <taxon>Alphaproteobacteria</taxon>
        <taxon>Sphingomonadales</taxon>
        <taxon>Sphingomonadaceae</taxon>
        <taxon>Rhizorhapis</taxon>
    </lineage>
</organism>
<evidence type="ECO:0000313" key="6">
    <source>
        <dbReference type="Proteomes" id="UP000575068"/>
    </source>
</evidence>
<evidence type="ECO:0000256" key="4">
    <source>
        <dbReference type="SAM" id="Phobius"/>
    </source>
</evidence>
<evidence type="ECO:0000313" key="5">
    <source>
        <dbReference type="EMBL" id="MBB4641378.1"/>
    </source>
</evidence>
<dbReference type="Gene3D" id="3.90.550.10">
    <property type="entry name" value="Spore Coat Polysaccharide Biosynthesis Protein SpsA, Chain A"/>
    <property type="match status" value="1"/>
</dbReference>
<evidence type="ECO:0000256" key="1">
    <source>
        <dbReference type="ARBA" id="ARBA00006739"/>
    </source>
</evidence>
<sequence>MHVAITIVGFRNLPDIQACLVALAESTYRDFEVVICENGGDAAFTHLTQALRQRLPSGQTVRVVQAPGNVGYAGGVNIGMRETADADAWWILNPDTLPDPEALAALVARLGKDDCQAVGGTQYFPDGTVQSDGGRWRSWLARAVSLGHGRGLEMPISPAAVEASMNYITGASMLVSRAFRDATGAMREDYFLYCEEIEWCLRARSRGLRLGFAPEARVLHNQGASTGSGQSIRDRPRLPIYLDERNKMLVTRDCFPFHLPVAAPAALILLGLRFLRRGAMRQFSYGLSGWKDGLLGRRGVPDWIG</sequence>
<proteinExistence type="inferred from homology"/>
<keyword evidence="4" id="KW-0472">Membrane</keyword>
<comment type="similarity">
    <text evidence="1">Belongs to the glycosyltransferase 2 family.</text>
</comment>
<reference evidence="5 6" key="1">
    <citation type="submission" date="2020-08" db="EMBL/GenBank/DDBJ databases">
        <title>Genomic Encyclopedia of Type Strains, Phase IV (KMG-IV): sequencing the most valuable type-strain genomes for metagenomic binning, comparative biology and taxonomic classification.</title>
        <authorList>
            <person name="Goeker M."/>
        </authorList>
    </citation>
    <scope>NUCLEOTIDE SEQUENCE [LARGE SCALE GENOMIC DNA]</scope>
    <source>
        <strain evidence="5 6">DSM 7465</strain>
    </source>
</reference>
<evidence type="ECO:0000256" key="2">
    <source>
        <dbReference type="ARBA" id="ARBA00022676"/>
    </source>
</evidence>
<dbReference type="GO" id="GO:0016757">
    <property type="term" value="F:glycosyltransferase activity"/>
    <property type="evidence" value="ECO:0007669"/>
    <property type="project" value="UniProtKB-KW"/>
</dbReference>
<dbReference type="Proteomes" id="UP000575068">
    <property type="component" value="Unassembled WGS sequence"/>
</dbReference>
<keyword evidence="3" id="KW-0808">Transferase</keyword>
<gene>
    <name evidence="5" type="ORF">HNQ99_001683</name>
</gene>